<accession>A0ACC0WWH6</accession>
<sequence length="500" mass="55268">MDKRYKDTNVFVSAATSAAWVLFKYKSNRLRASGTAPGHAHLHAHELFETRGRRCSPTVCHRLHPVRRGRTHCHAPSSCTHGHEKRLGPRLILIGQNLEFPRRVEVQRLAFVAHADDAQRWAHGTQVKVILGIGRGRDAHGIVHSVQVHELELVQVLERHVRPNVAKISVCHAQVVPNLGRHDHGTKDHAAPRRSLEFQAPACRGQEPLDVHERHDDTLGVHLGERQDALHKGCEVAHRGRMVGVLVGQSGRRRAGRTGGWGHKHGERRDGRSARRSGQIEFVLFARRRRGRRVGTLLSDPAVVVHGSRELATSSERPRGGGPPHEARKADVTLGEHTMSRQSVRTGVSSYDESVRNMDGHLRSSSSVVSGSCCGWGSTTLSGVVGTDRVASRINCRVEPGKDRAEPLVYELRLLRVLAVLVVDRVEAQEGDPCFRTLVVSGESCPTPRAPLCSSRTYEPSRNLTRMLFSMTAKKCFCSRVSAARTSAGFVHVVSRVIGW</sequence>
<evidence type="ECO:0000313" key="2">
    <source>
        <dbReference type="Proteomes" id="UP001163321"/>
    </source>
</evidence>
<proteinExistence type="predicted"/>
<organism evidence="1 2">
    <name type="scientific">Peronosclerospora sorghi</name>
    <dbReference type="NCBI Taxonomy" id="230839"/>
    <lineage>
        <taxon>Eukaryota</taxon>
        <taxon>Sar</taxon>
        <taxon>Stramenopiles</taxon>
        <taxon>Oomycota</taxon>
        <taxon>Peronosporomycetes</taxon>
        <taxon>Peronosporales</taxon>
        <taxon>Peronosporaceae</taxon>
        <taxon>Peronosclerospora</taxon>
    </lineage>
</organism>
<comment type="caution">
    <text evidence="1">The sequence shown here is derived from an EMBL/GenBank/DDBJ whole genome shotgun (WGS) entry which is preliminary data.</text>
</comment>
<name>A0ACC0WWH6_9STRA</name>
<protein>
    <submittedName>
        <fullName evidence="1">Uncharacterized protein</fullName>
    </submittedName>
</protein>
<dbReference type="Proteomes" id="UP001163321">
    <property type="component" value="Chromosome 1"/>
</dbReference>
<dbReference type="EMBL" id="CM047580">
    <property type="protein sequence ID" value="KAI9923275.1"/>
    <property type="molecule type" value="Genomic_DNA"/>
</dbReference>
<gene>
    <name evidence="1" type="ORF">PsorP6_000703</name>
</gene>
<keyword evidence="2" id="KW-1185">Reference proteome</keyword>
<reference evidence="1 2" key="1">
    <citation type="journal article" date="2022" name="bioRxiv">
        <title>The genome of the oomycete Peronosclerospora sorghi, a cosmopolitan pathogen of maize and sorghum, is inflated with dispersed pseudogenes.</title>
        <authorList>
            <person name="Fletcher K."/>
            <person name="Martin F."/>
            <person name="Isakeit T."/>
            <person name="Cavanaugh K."/>
            <person name="Magill C."/>
            <person name="Michelmore R."/>
        </authorList>
    </citation>
    <scope>NUCLEOTIDE SEQUENCE [LARGE SCALE GENOMIC DNA]</scope>
    <source>
        <strain evidence="1">P6</strain>
    </source>
</reference>
<evidence type="ECO:0000313" key="1">
    <source>
        <dbReference type="EMBL" id="KAI9923275.1"/>
    </source>
</evidence>